<gene>
    <name evidence="7" type="ORF">HGRIS_006875</name>
</gene>
<evidence type="ECO:0000256" key="1">
    <source>
        <dbReference type="ARBA" id="ARBA00006445"/>
    </source>
</evidence>
<dbReference type="InterPro" id="IPR015943">
    <property type="entry name" value="WD40/YVTN_repeat-like_dom_sf"/>
</dbReference>
<feature type="repeat" description="WD" evidence="4">
    <location>
        <begin position="293"/>
        <end position="334"/>
    </location>
</feature>
<sequence length="524" mass="58187">MESCWPTTPDFGRSNRKRTAPGSITNAYSAKRRRISHPSVDLTHEFKKQPLLETKLGPESPADRFITSRPRHSLPLSTTPRTRRIAQIMYPDDDAENRVLHCASSSSEPASQTSMRSLFRHYAQELTRAAPPARPTSVTANLGQRKQCLMALDTPGIPQSTFTSPIAWSHSGCIAVTCNNSVHFQHLETKSVGKLCIVDREEHGNVNTIEWAPAGQPDILALGTSIGTVQLWAPYDITRPSFGMMLHQWEVADGDRQAKVGALAWNEHVLAAGRRRGKITLYDTRAHTMIRELDGHKSEILGLQWNVDGTYMASGDDSGIVHIWDSRASKFLTESARRGPKLRHRGPVKALAWCPWQSDLLAIGSSFPDGSINIYSASQLGSPPAPLHTIKLNTSVLSLHWSPHCRELLSTHGNTFQPPSEIHTSHNGTMPTTRTIRQTFHRGLKPVSASPLTNSIVVHAYPSCKRLLTVKAHIAPVVHSCLSPEGTKLFTACPAEEAMKMWKVWDERAPVEKKESMFDAFRIR</sequence>
<evidence type="ECO:0000256" key="3">
    <source>
        <dbReference type="ARBA" id="ARBA00022737"/>
    </source>
</evidence>
<dbReference type="InterPro" id="IPR001680">
    <property type="entry name" value="WD40_rpt"/>
</dbReference>
<accession>A0ABR3JAN9</accession>
<evidence type="ECO:0000256" key="2">
    <source>
        <dbReference type="ARBA" id="ARBA00022574"/>
    </source>
</evidence>
<dbReference type="SMART" id="SM00320">
    <property type="entry name" value="WD40"/>
    <property type="match status" value="4"/>
</dbReference>
<evidence type="ECO:0000313" key="8">
    <source>
        <dbReference type="Proteomes" id="UP001556367"/>
    </source>
</evidence>
<keyword evidence="8" id="KW-1185">Reference proteome</keyword>
<keyword evidence="3" id="KW-0677">Repeat</keyword>
<dbReference type="InterPro" id="IPR056150">
    <property type="entry name" value="WD40_CDC20-Fz"/>
</dbReference>
<evidence type="ECO:0000256" key="5">
    <source>
        <dbReference type="SAM" id="MobiDB-lite"/>
    </source>
</evidence>
<dbReference type="EMBL" id="JASNQZ010000010">
    <property type="protein sequence ID" value="KAL0952627.1"/>
    <property type="molecule type" value="Genomic_DNA"/>
</dbReference>
<dbReference type="PANTHER" id="PTHR19918">
    <property type="entry name" value="CELL DIVISION CYCLE 20 CDC20 FIZZY -RELATED"/>
    <property type="match status" value="1"/>
</dbReference>
<dbReference type="InterPro" id="IPR033010">
    <property type="entry name" value="Cdc20/Fizzy"/>
</dbReference>
<dbReference type="PROSITE" id="PS50294">
    <property type="entry name" value="WD_REPEATS_REGION"/>
    <property type="match status" value="1"/>
</dbReference>
<evidence type="ECO:0000313" key="7">
    <source>
        <dbReference type="EMBL" id="KAL0952627.1"/>
    </source>
</evidence>
<reference evidence="8" key="1">
    <citation type="submission" date="2024-06" db="EMBL/GenBank/DDBJ databases">
        <title>Multi-omics analyses provide insights into the biosynthesis of the anticancer antibiotic pleurotin in Hohenbuehelia grisea.</title>
        <authorList>
            <person name="Weaver J.A."/>
            <person name="Alberti F."/>
        </authorList>
    </citation>
    <scope>NUCLEOTIDE SEQUENCE [LARGE SCALE GENOMIC DNA]</scope>
    <source>
        <strain evidence="8">T-177</strain>
    </source>
</reference>
<dbReference type="SUPFAM" id="SSF50978">
    <property type="entry name" value="WD40 repeat-like"/>
    <property type="match status" value="1"/>
</dbReference>
<evidence type="ECO:0000256" key="4">
    <source>
        <dbReference type="PROSITE-ProRule" id="PRU00221"/>
    </source>
</evidence>
<feature type="region of interest" description="Disordered" evidence="5">
    <location>
        <begin position="57"/>
        <end position="77"/>
    </location>
</feature>
<comment type="similarity">
    <text evidence="1">Belongs to the WD repeat CDC20/Fizzy family.</text>
</comment>
<keyword evidence="2 4" id="KW-0853">WD repeat</keyword>
<organism evidence="7 8">
    <name type="scientific">Hohenbuehelia grisea</name>
    <dbReference type="NCBI Taxonomy" id="104357"/>
    <lineage>
        <taxon>Eukaryota</taxon>
        <taxon>Fungi</taxon>
        <taxon>Dikarya</taxon>
        <taxon>Basidiomycota</taxon>
        <taxon>Agaricomycotina</taxon>
        <taxon>Agaricomycetes</taxon>
        <taxon>Agaricomycetidae</taxon>
        <taxon>Agaricales</taxon>
        <taxon>Pleurotineae</taxon>
        <taxon>Pleurotaceae</taxon>
        <taxon>Hohenbuehelia</taxon>
    </lineage>
</organism>
<comment type="caution">
    <text evidence="7">The sequence shown here is derived from an EMBL/GenBank/DDBJ whole genome shotgun (WGS) entry which is preliminary data.</text>
</comment>
<dbReference type="Gene3D" id="2.130.10.10">
    <property type="entry name" value="YVTN repeat-like/Quinoprotein amine dehydrogenase"/>
    <property type="match status" value="1"/>
</dbReference>
<protein>
    <recommendedName>
        <fullName evidence="6">CDC20/Fizzy WD40 domain-containing protein</fullName>
    </recommendedName>
</protein>
<dbReference type="Pfam" id="PF24807">
    <property type="entry name" value="WD40_CDC20-Fz"/>
    <property type="match status" value="1"/>
</dbReference>
<dbReference type="PANTHER" id="PTHR19918:SF5">
    <property type="entry name" value="MEIOSIS-SPECIFIC APC_C ACTIVATOR PROTEIN AMA1"/>
    <property type="match status" value="1"/>
</dbReference>
<feature type="domain" description="CDC20/Fizzy WD40" evidence="6">
    <location>
        <begin position="152"/>
        <end position="502"/>
    </location>
</feature>
<feature type="region of interest" description="Disordered" evidence="5">
    <location>
        <begin position="1"/>
        <end position="22"/>
    </location>
</feature>
<dbReference type="Proteomes" id="UP001556367">
    <property type="component" value="Unassembled WGS sequence"/>
</dbReference>
<proteinExistence type="inferred from homology"/>
<dbReference type="PROSITE" id="PS50082">
    <property type="entry name" value="WD_REPEATS_2"/>
    <property type="match status" value="1"/>
</dbReference>
<name>A0ABR3JAN9_9AGAR</name>
<dbReference type="InterPro" id="IPR036322">
    <property type="entry name" value="WD40_repeat_dom_sf"/>
</dbReference>
<evidence type="ECO:0000259" key="6">
    <source>
        <dbReference type="Pfam" id="PF24807"/>
    </source>
</evidence>